<dbReference type="InterPro" id="IPR036390">
    <property type="entry name" value="WH_DNA-bd_sf"/>
</dbReference>
<reference evidence="7" key="1">
    <citation type="journal article" date="2015" name="Genome Announc.">
        <title>Complete Genome Sequence of Herbaspirillum hiltneri N3 (DSM 17495), Isolated from Surface-Sterilized Wheat Roots.</title>
        <authorList>
            <person name="Guizelini D."/>
            <person name="Saizaki P.M."/>
            <person name="Coimbra N.A."/>
            <person name="Weiss V.A."/>
            <person name="Faoro H."/>
            <person name="Sfeir M.Z."/>
            <person name="Baura V.A."/>
            <person name="Monteiro R.A."/>
            <person name="Chubatsu L.S."/>
            <person name="Souza E.M."/>
            <person name="Cruz L.M."/>
            <person name="Pedrosa F.O."/>
            <person name="Raittz R.T."/>
            <person name="Marchaukoski J.N."/>
            <person name="Steffens M.B."/>
        </authorList>
    </citation>
    <scope>NUCLEOTIDE SEQUENCE [LARGE SCALE GENOMIC DNA]</scope>
    <source>
        <strain evidence="7">N3</strain>
    </source>
</reference>
<keyword evidence="2" id="KW-0805">Transcription regulation</keyword>
<dbReference type="PRINTS" id="PR00039">
    <property type="entry name" value="HTHLYSR"/>
</dbReference>
<dbReference type="PANTHER" id="PTHR30346:SF0">
    <property type="entry name" value="HCA OPERON TRANSCRIPTIONAL ACTIVATOR HCAR"/>
    <property type="match status" value="1"/>
</dbReference>
<comment type="similarity">
    <text evidence="1">Belongs to the LysR transcriptional regulatory family.</text>
</comment>
<dbReference type="SUPFAM" id="SSF46785">
    <property type="entry name" value="Winged helix' DNA-binding domain"/>
    <property type="match status" value="1"/>
</dbReference>
<name>A0ABM5V1Z2_9BURK</name>
<evidence type="ECO:0000256" key="2">
    <source>
        <dbReference type="ARBA" id="ARBA00023015"/>
    </source>
</evidence>
<evidence type="ECO:0000259" key="5">
    <source>
        <dbReference type="PROSITE" id="PS50931"/>
    </source>
</evidence>
<proteinExistence type="inferred from homology"/>
<keyword evidence="4" id="KW-0804">Transcription</keyword>
<dbReference type="RefSeq" id="WP_053198174.1">
    <property type="nucleotide sequence ID" value="NZ_CP011409.1"/>
</dbReference>
<feature type="domain" description="HTH lysR-type" evidence="5">
    <location>
        <begin position="1"/>
        <end position="58"/>
    </location>
</feature>
<keyword evidence="7" id="KW-1185">Reference proteome</keyword>
<dbReference type="SUPFAM" id="SSF53850">
    <property type="entry name" value="Periplasmic binding protein-like II"/>
    <property type="match status" value="1"/>
</dbReference>
<dbReference type="Proteomes" id="UP000063429">
    <property type="component" value="Chromosome"/>
</dbReference>
<protein>
    <submittedName>
        <fullName evidence="6">LysR family transcriptional regulator</fullName>
    </submittedName>
</protein>
<dbReference type="EMBL" id="CP011409">
    <property type="protein sequence ID" value="AKZ63528.1"/>
    <property type="molecule type" value="Genomic_DNA"/>
</dbReference>
<dbReference type="InterPro" id="IPR005119">
    <property type="entry name" value="LysR_subst-bd"/>
</dbReference>
<dbReference type="InterPro" id="IPR036388">
    <property type="entry name" value="WH-like_DNA-bd_sf"/>
</dbReference>
<dbReference type="Gene3D" id="3.40.190.10">
    <property type="entry name" value="Periplasmic binding protein-like II"/>
    <property type="match status" value="2"/>
</dbReference>
<accession>A0ABM5V1Z2</accession>
<dbReference type="InterPro" id="IPR000847">
    <property type="entry name" value="LysR_HTH_N"/>
</dbReference>
<sequence length="292" mass="31791">MELRHFRCFAAVAETLHFARAAEQLGISPPALTKQIQEIERLLDVRLFQRTKRSVNLTSAGEVFREEALRTLQQAARAEDAARRAGRGEIGRIEIGYIASAAYSGLLQTEVARFRADHPLVQLNLVEAPMDTLPLQVSNGSLDLAFIRPPVPCPADVTFLTLLQDDFVVALPEDSPLAEHETVPAVALASANFVLPEQASGTMEVARRGRFVPRTLPNPGGLVAVVTLVSLGQGVAIVPASVMQRVNMPGVTYRQIEGKIIPGAIALASRKHEKSPVVRAFLKQLKSRQADR</sequence>
<evidence type="ECO:0000313" key="6">
    <source>
        <dbReference type="EMBL" id="AKZ63528.1"/>
    </source>
</evidence>
<dbReference type="Pfam" id="PF00126">
    <property type="entry name" value="HTH_1"/>
    <property type="match status" value="1"/>
</dbReference>
<evidence type="ECO:0000256" key="1">
    <source>
        <dbReference type="ARBA" id="ARBA00009437"/>
    </source>
</evidence>
<dbReference type="CDD" id="cd08414">
    <property type="entry name" value="PBP2_LTTR_aromatics_like"/>
    <property type="match status" value="1"/>
</dbReference>
<dbReference type="PANTHER" id="PTHR30346">
    <property type="entry name" value="TRANSCRIPTIONAL DUAL REGULATOR HCAR-RELATED"/>
    <property type="match status" value="1"/>
</dbReference>
<dbReference type="PROSITE" id="PS50931">
    <property type="entry name" value="HTH_LYSR"/>
    <property type="match status" value="1"/>
</dbReference>
<organism evidence="6 7">
    <name type="scientific">Herbaspirillum hiltneri N3</name>
    <dbReference type="NCBI Taxonomy" id="1262470"/>
    <lineage>
        <taxon>Bacteria</taxon>
        <taxon>Pseudomonadati</taxon>
        <taxon>Pseudomonadota</taxon>
        <taxon>Betaproteobacteria</taxon>
        <taxon>Burkholderiales</taxon>
        <taxon>Oxalobacteraceae</taxon>
        <taxon>Herbaspirillum</taxon>
    </lineage>
</organism>
<dbReference type="Gene3D" id="1.10.10.10">
    <property type="entry name" value="Winged helix-like DNA-binding domain superfamily/Winged helix DNA-binding domain"/>
    <property type="match status" value="1"/>
</dbReference>
<keyword evidence="3" id="KW-0238">DNA-binding</keyword>
<dbReference type="Pfam" id="PF03466">
    <property type="entry name" value="LysR_substrate"/>
    <property type="match status" value="1"/>
</dbReference>
<evidence type="ECO:0000256" key="4">
    <source>
        <dbReference type="ARBA" id="ARBA00023163"/>
    </source>
</evidence>
<evidence type="ECO:0000313" key="7">
    <source>
        <dbReference type="Proteomes" id="UP000063429"/>
    </source>
</evidence>
<gene>
    <name evidence="6" type="ORF">F506_13385</name>
</gene>
<evidence type="ECO:0000256" key="3">
    <source>
        <dbReference type="ARBA" id="ARBA00023125"/>
    </source>
</evidence>